<dbReference type="Proteomes" id="UP000339249">
    <property type="component" value="Unassembled WGS sequence"/>
</dbReference>
<reference evidence="1 2" key="1">
    <citation type="submission" date="2019-04" db="EMBL/GenBank/DDBJ databases">
        <authorList>
            <consortium name="Pathogen Informatics"/>
        </authorList>
    </citation>
    <scope>NUCLEOTIDE SEQUENCE [LARGE SCALE GENOMIC DNA]</scope>
    <source>
        <strain evidence="1 2">NCTC9185</strain>
    </source>
</reference>
<proteinExistence type="predicted"/>
<gene>
    <name evidence="1" type="ORF">NCTC9185_04118</name>
</gene>
<name>A0A4U9D7H0_RAOTE</name>
<evidence type="ECO:0000313" key="2">
    <source>
        <dbReference type="Proteomes" id="UP000339249"/>
    </source>
</evidence>
<organism evidence="1 2">
    <name type="scientific">Raoultella terrigena</name>
    <name type="common">Klebsiella terrigena</name>
    <dbReference type="NCBI Taxonomy" id="577"/>
    <lineage>
        <taxon>Bacteria</taxon>
        <taxon>Pseudomonadati</taxon>
        <taxon>Pseudomonadota</taxon>
        <taxon>Gammaproteobacteria</taxon>
        <taxon>Enterobacterales</taxon>
        <taxon>Enterobacteriaceae</taxon>
        <taxon>Klebsiella/Raoultella group</taxon>
        <taxon>Raoultella</taxon>
    </lineage>
</organism>
<sequence length="66" mass="7345">MSDLPVRQFADKAYQAEIILALMQKRQVEKMESGEVAAMINLLKDLVGSVGGFLGEEAFREEEENA</sequence>
<protein>
    <submittedName>
        <fullName evidence="1">Uncharacterized protein</fullName>
    </submittedName>
</protein>
<accession>A0A4U9D7H0</accession>
<dbReference type="RefSeq" id="WP_099972654.1">
    <property type="nucleotide sequence ID" value="NZ_JANUDU010000003.1"/>
</dbReference>
<dbReference type="EMBL" id="CABDVU010000001">
    <property type="protein sequence ID" value="VTN12148.1"/>
    <property type="molecule type" value="Genomic_DNA"/>
</dbReference>
<dbReference type="AlphaFoldDB" id="A0A4U9D7H0"/>
<evidence type="ECO:0000313" key="1">
    <source>
        <dbReference type="EMBL" id="VTN12148.1"/>
    </source>
</evidence>